<keyword evidence="10" id="KW-1185">Reference proteome</keyword>
<dbReference type="RefSeq" id="WP_109678059.1">
    <property type="nucleotide sequence ID" value="NZ_CP086615.1"/>
</dbReference>
<feature type="transmembrane region" description="Helical" evidence="7">
    <location>
        <begin position="245"/>
        <end position="267"/>
    </location>
</feature>
<dbReference type="CDD" id="cd06173">
    <property type="entry name" value="MFS_MefA_like"/>
    <property type="match status" value="1"/>
</dbReference>
<dbReference type="InterPro" id="IPR020846">
    <property type="entry name" value="MFS_dom"/>
</dbReference>
<dbReference type="SUPFAM" id="SSF103473">
    <property type="entry name" value="MFS general substrate transporter"/>
    <property type="match status" value="1"/>
</dbReference>
<keyword evidence="6 7" id="KW-0472">Membrane</keyword>
<feature type="transmembrane region" description="Helical" evidence="7">
    <location>
        <begin position="121"/>
        <end position="145"/>
    </location>
</feature>
<reference evidence="9 10" key="1">
    <citation type="submission" date="2018-05" db="EMBL/GenBank/DDBJ databases">
        <title>Spiribacter halobius sp. nov., a moderately halophilic bacterium isolated from marine solar saltern.</title>
        <authorList>
            <person name="Zheng W.-S."/>
            <person name="Lu D.-C."/>
            <person name="Du Z.-J."/>
        </authorList>
    </citation>
    <scope>NUCLEOTIDE SEQUENCE [LARGE SCALE GENOMIC DNA]</scope>
    <source>
        <strain evidence="9 10">E85</strain>
    </source>
</reference>
<evidence type="ECO:0000313" key="10">
    <source>
        <dbReference type="Proteomes" id="UP000245474"/>
    </source>
</evidence>
<organism evidence="9 10">
    <name type="scientific">Sediminicurvatus halobius</name>
    <dbReference type="NCBI Taxonomy" id="2182432"/>
    <lineage>
        <taxon>Bacteria</taxon>
        <taxon>Pseudomonadati</taxon>
        <taxon>Pseudomonadota</taxon>
        <taxon>Gammaproteobacteria</taxon>
        <taxon>Chromatiales</taxon>
        <taxon>Ectothiorhodospiraceae</taxon>
        <taxon>Sediminicurvatus</taxon>
    </lineage>
</organism>
<dbReference type="Gene3D" id="1.20.1250.20">
    <property type="entry name" value="MFS general substrate transporter like domains"/>
    <property type="match status" value="1"/>
</dbReference>
<comment type="subcellular location">
    <subcellularLocation>
        <location evidence="1">Cell membrane</location>
        <topology evidence="1">Multi-pass membrane protein</topology>
    </subcellularLocation>
</comment>
<dbReference type="InterPro" id="IPR010290">
    <property type="entry name" value="TM_effector"/>
</dbReference>
<name>A0A2U2N343_9GAMM</name>
<evidence type="ECO:0000256" key="6">
    <source>
        <dbReference type="ARBA" id="ARBA00023136"/>
    </source>
</evidence>
<evidence type="ECO:0000256" key="3">
    <source>
        <dbReference type="ARBA" id="ARBA00022475"/>
    </source>
</evidence>
<evidence type="ECO:0000256" key="2">
    <source>
        <dbReference type="ARBA" id="ARBA00022448"/>
    </source>
</evidence>
<evidence type="ECO:0000256" key="5">
    <source>
        <dbReference type="ARBA" id="ARBA00022989"/>
    </source>
</evidence>
<feature type="transmembrane region" description="Helical" evidence="7">
    <location>
        <begin position="189"/>
        <end position="206"/>
    </location>
</feature>
<evidence type="ECO:0000313" key="9">
    <source>
        <dbReference type="EMBL" id="PWG63512.1"/>
    </source>
</evidence>
<protein>
    <submittedName>
        <fullName evidence="9">MFS transporter</fullName>
    </submittedName>
</protein>
<dbReference type="EMBL" id="QFFI01000010">
    <property type="protein sequence ID" value="PWG63512.1"/>
    <property type="molecule type" value="Genomic_DNA"/>
</dbReference>
<dbReference type="Proteomes" id="UP000245474">
    <property type="component" value="Unassembled WGS sequence"/>
</dbReference>
<feature type="transmembrane region" description="Helical" evidence="7">
    <location>
        <begin position="328"/>
        <end position="350"/>
    </location>
</feature>
<dbReference type="Pfam" id="PF05977">
    <property type="entry name" value="MFS_3"/>
    <property type="match status" value="1"/>
</dbReference>
<dbReference type="OrthoDB" id="9775268at2"/>
<evidence type="ECO:0000256" key="7">
    <source>
        <dbReference type="SAM" id="Phobius"/>
    </source>
</evidence>
<evidence type="ECO:0000259" key="8">
    <source>
        <dbReference type="PROSITE" id="PS50850"/>
    </source>
</evidence>
<gene>
    <name evidence="9" type="ORF">DEM34_08070</name>
</gene>
<comment type="caution">
    <text evidence="9">The sequence shown here is derived from an EMBL/GenBank/DDBJ whole genome shotgun (WGS) entry which is preliminary data.</text>
</comment>
<feature type="transmembrane region" description="Helical" evidence="7">
    <location>
        <begin position="387"/>
        <end position="409"/>
    </location>
</feature>
<sequence>MAVSTGKRAGSAAAGVAESAFAPLRHLAFAVLWTATVVSNIGTWMHEVAAGWLMTSLSPSPMLVALVQTATTLPVFLFALPAGALADIVDRRRLLIIVQTGLALTAALLGTLVLAGAMTPMLLLALTFVMGMGAALLAPAWQAIVPRLVPREDLQSAVALNSVGINVSRAVGPAIAGVLIAAVGLWAPFFLNALSFLCVIAALVWWRPAPAPPRWLPPEHLIGALRTGLRYARASVPLRATLARALAFFVFASAYWALLPLIARQLLGGGPTLYGGLLGAVGAGAVGGALLLPRLRARLGADRVVALGTLGTATTLLGFALLREPSVAVVMSLIAGTSWIAVLSSLNVSAQTALPDWVRARGLALFVTVFFGAMSLGSLVWGQLASVAGVPAALLAAAAGAVLAVPVSLRWRLGQGESMDLTPSLHWPAPPAAEAVDEGHGPVLVTVEYDIEPVRTTEFLAALEGLASERRRDGAYAWGIFEDVAVPGRFVESFLVASWLEHLRQHERVTRADAELQARVRAFHRGPDGPVVRHHLARSPGERP</sequence>
<keyword evidence="5 7" id="KW-1133">Transmembrane helix</keyword>
<proteinExistence type="predicted"/>
<keyword evidence="2" id="KW-0813">Transport</keyword>
<feature type="domain" description="Major facilitator superfamily (MFS) profile" evidence="8">
    <location>
        <begin position="28"/>
        <end position="416"/>
    </location>
</feature>
<feature type="transmembrane region" description="Helical" evidence="7">
    <location>
        <begin position="157"/>
        <end position="183"/>
    </location>
</feature>
<keyword evidence="3" id="KW-1003">Cell membrane</keyword>
<evidence type="ECO:0000256" key="1">
    <source>
        <dbReference type="ARBA" id="ARBA00004651"/>
    </source>
</evidence>
<dbReference type="InterPro" id="IPR036259">
    <property type="entry name" value="MFS_trans_sf"/>
</dbReference>
<feature type="transmembrane region" description="Helical" evidence="7">
    <location>
        <begin position="94"/>
        <end position="115"/>
    </location>
</feature>
<evidence type="ECO:0000256" key="4">
    <source>
        <dbReference type="ARBA" id="ARBA00022692"/>
    </source>
</evidence>
<dbReference type="GO" id="GO:0005886">
    <property type="term" value="C:plasma membrane"/>
    <property type="evidence" value="ECO:0007669"/>
    <property type="project" value="UniProtKB-SubCell"/>
</dbReference>
<dbReference type="PANTHER" id="PTHR23513:SF11">
    <property type="entry name" value="STAPHYLOFERRIN A TRANSPORTER"/>
    <property type="match status" value="1"/>
</dbReference>
<feature type="transmembrane region" description="Helical" evidence="7">
    <location>
        <begin position="362"/>
        <end position="381"/>
    </location>
</feature>
<dbReference type="AlphaFoldDB" id="A0A2U2N343"/>
<feature type="transmembrane region" description="Helical" evidence="7">
    <location>
        <begin position="62"/>
        <end position="82"/>
    </location>
</feature>
<dbReference type="GO" id="GO:0022857">
    <property type="term" value="F:transmembrane transporter activity"/>
    <property type="evidence" value="ECO:0007669"/>
    <property type="project" value="InterPro"/>
</dbReference>
<dbReference type="PANTHER" id="PTHR23513">
    <property type="entry name" value="INTEGRAL MEMBRANE EFFLUX PROTEIN-RELATED"/>
    <property type="match status" value="1"/>
</dbReference>
<dbReference type="PROSITE" id="PS50850">
    <property type="entry name" value="MFS"/>
    <property type="match status" value="1"/>
</dbReference>
<feature type="transmembrane region" description="Helical" evidence="7">
    <location>
        <begin position="273"/>
        <end position="292"/>
    </location>
</feature>
<feature type="transmembrane region" description="Helical" evidence="7">
    <location>
        <begin position="304"/>
        <end position="322"/>
    </location>
</feature>
<accession>A0A2U2N343</accession>
<keyword evidence="4 7" id="KW-0812">Transmembrane</keyword>